<dbReference type="PaxDb" id="4097-A0A1S3X9I2"/>
<sequence length="411" mass="47182">MDNYYVWTSHGETEGSDGNIYNHNFDIGESSQDPRLYEMVMNALGMYNEGENQQYVDQAPNEEANHFYARLESASRPLSDGMSHSKLSVATRLLSIKSDASVSQTGMDSMIELMKELNPNLDIPDDYYKAKRLASKLGLSLERIDCCEKSCMLYYKDDAILENCKFRGMSRFKQLASGNKVTVKSMHYLPLIPRLKRLYASMSSAPHMRWHFENKRPPVVLCHPSDGEAWKHFDRVFPNFANEPRNIRLGLCADRFTPFSISATPYSCWPVFVTLYNLPPEMCMTSPYLFLTCIIPGTRNPKSLIDIYLQPLIHELQILWHEGVATYDISTKQNFNLRAALMWTINDFPAYGILSGWMTAGKLACPYCMKNTKAFTLKHGGKNSWFDCHRQFLPVDHEFRGMRNAFGINKQ</sequence>
<organism evidence="1 2">
    <name type="scientific">Nicotiana tabacum</name>
    <name type="common">Common tobacco</name>
    <dbReference type="NCBI Taxonomy" id="4097"/>
    <lineage>
        <taxon>Eukaryota</taxon>
        <taxon>Viridiplantae</taxon>
        <taxon>Streptophyta</taxon>
        <taxon>Embryophyta</taxon>
        <taxon>Tracheophyta</taxon>
        <taxon>Spermatophyta</taxon>
        <taxon>Magnoliopsida</taxon>
        <taxon>eudicotyledons</taxon>
        <taxon>Gunneridae</taxon>
        <taxon>Pentapetalae</taxon>
        <taxon>asterids</taxon>
        <taxon>lamiids</taxon>
        <taxon>Solanales</taxon>
        <taxon>Solanaceae</taxon>
        <taxon>Nicotianoideae</taxon>
        <taxon>Nicotianeae</taxon>
        <taxon>Nicotiana</taxon>
    </lineage>
</organism>
<dbReference type="InterPro" id="IPR004242">
    <property type="entry name" value="Transposase_21"/>
</dbReference>
<dbReference type="GeneID" id="107762612"/>
<dbReference type="KEGG" id="nta:107762612"/>
<gene>
    <name evidence="2" type="primary">LOC107762612</name>
</gene>
<dbReference type="OrthoDB" id="1287855at2759"/>
<dbReference type="RefSeq" id="XP_016436464.1">
    <property type="nucleotide sequence ID" value="XM_016580978.2"/>
</dbReference>
<dbReference type="Pfam" id="PF02992">
    <property type="entry name" value="Transposase_21"/>
    <property type="match status" value="1"/>
</dbReference>
<dbReference type="OMA" id="MCMTSPY"/>
<evidence type="ECO:0000313" key="2">
    <source>
        <dbReference type="RefSeq" id="XP_016436464.1"/>
    </source>
</evidence>
<dbReference type="PANTHER" id="PTHR10775">
    <property type="entry name" value="OS08G0208400 PROTEIN"/>
    <property type="match status" value="1"/>
</dbReference>
<dbReference type="Proteomes" id="UP000790787">
    <property type="component" value="Chromosome 21"/>
</dbReference>
<protein>
    <submittedName>
        <fullName evidence="2">Uncharacterized protein LOC107762612</fullName>
    </submittedName>
</protein>
<dbReference type="PANTHER" id="PTHR10775:SF193">
    <property type="entry name" value="DUF4216 DOMAIN-CONTAINING PROTEIN"/>
    <property type="match status" value="1"/>
</dbReference>
<proteinExistence type="predicted"/>
<reference evidence="1" key="1">
    <citation type="journal article" date="2014" name="Nat. Commun.">
        <title>The tobacco genome sequence and its comparison with those of tomato and potato.</title>
        <authorList>
            <person name="Sierro N."/>
            <person name="Battey J.N."/>
            <person name="Ouadi S."/>
            <person name="Bakaher N."/>
            <person name="Bovet L."/>
            <person name="Willig A."/>
            <person name="Goepfert S."/>
            <person name="Peitsch M.C."/>
            <person name="Ivanov N.V."/>
        </authorList>
    </citation>
    <scope>NUCLEOTIDE SEQUENCE [LARGE SCALE GENOMIC DNA]</scope>
</reference>
<keyword evidence="1" id="KW-1185">Reference proteome</keyword>
<dbReference type="AlphaFoldDB" id="A0A1S3X9I2"/>
<evidence type="ECO:0000313" key="1">
    <source>
        <dbReference type="Proteomes" id="UP000790787"/>
    </source>
</evidence>
<reference evidence="2" key="2">
    <citation type="submission" date="2025-08" db="UniProtKB">
        <authorList>
            <consortium name="RefSeq"/>
        </authorList>
    </citation>
    <scope>IDENTIFICATION</scope>
    <source>
        <tissue evidence="2">Leaf</tissue>
    </source>
</reference>
<accession>A0A1S3X9I2</accession>
<dbReference type="STRING" id="4097.A0A1S3X9I2"/>
<name>A0A1S3X9I2_TOBAC</name>
<dbReference type="RefSeq" id="XP_016436464.1">
    <property type="nucleotide sequence ID" value="XM_016580978.1"/>
</dbReference>